<accession>C7Q2Y8</accession>
<organism evidence="2 3">
    <name type="scientific">Catenulispora acidiphila (strain DSM 44928 / JCM 14897 / NBRC 102108 / NRRL B-24433 / ID139908)</name>
    <dbReference type="NCBI Taxonomy" id="479433"/>
    <lineage>
        <taxon>Bacteria</taxon>
        <taxon>Bacillati</taxon>
        <taxon>Actinomycetota</taxon>
        <taxon>Actinomycetes</taxon>
        <taxon>Catenulisporales</taxon>
        <taxon>Catenulisporaceae</taxon>
        <taxon>Catenulispora</taxon>
    </lineage>
</organism>
<dbReference type="AlphaFoldDB" id="C7Q2Y8"/>
<protein>
    <submittedName>
        <fullName evidence="2">Uncharacterized protein</fullName>
    </submittedName>
</protein>
<dbReference type="InParanoid" id="C7Q2Y8"/>
<dbReference type="EMBL" id="CP001700">
    <property type="protein sequence ID" value="ACU71880.1"/>
    <property type="molecule type" value="Genomic_DNA"/>
</dbReference>
<name>C7Q2Y8_CATAD</name>
<evidence type="ECO:0000313" key="3">
    <source>
        <dbReference type="Proteomes" id="UP000000851"/>
    </source>
</evidence>
<dbReference type="Proteomes" id="UP000000851">
    <property type="component" value="Chromosome"/>
</dbReference>
<dbReference type="HOGENOM" id="CLU_2932782_0_0_11"/>
<reference evidence="2 3" key="1">
    <citation type="journal article" date="2009" name="Stand. Genomic Sci.">
        <title>Complete genome sequence of Catenulispora acidiphila type strain (ID 139908).</title>
        <authorList>
            <person name="Copeland A."/>
            <person name="Lapidus A."/>
            <person name="Glavina Del Rio T."/>
            <person name="Nolan M."/>
            <person name="Lucas S."/>
            <person name="Chen F."/>
            <person name="Tice H."/>
            <person name="Cheng J.F."/>
            <person name="Bruce D."/>
            <person name="Goodwin L."/>
            <person name="Pitluck S."/>
            <person name="Mikhailova N."/>
            <person name="Pati A."/>
            <person name="Ivanova N."/>
            <person name="Mavromatis K."/>
            <person name="Chen A."/>
            <person name="Palaniappan K."/>
            <person name="Chain P."/>
            <person name="Land M."/>
            <person name="Hauser L."/>
            <person name="Chang Y.J."/>
            <person name="Jeffries C.D."/>
            <person name="Chertkov O."/>
            <person name="Brettin T."/>
            <person name="Detter J.C."/>
            <person name="Han C."/>
            <person name="Ali Z."/>
            <person name="Tindall B.J."/>
            <person name="Goker M."/>
            <person name="Bristow J."/>
            <person name="Eisen J.A."/>
            <person name="Markowitz V."/>
            <person name="Hugenholtz P."/>
            <person name="Kyrpides N.C."/>
            <person name="Klenk H.P."/>
        </authorList>
    </citation>
    <scope>NUCLEOTIDE SEQUENCE [LARGE SCALE GENOMIC DNA]</scope>
    <source>
        <strain evidence="3">DSM 44928 / JCM 14897 / NBRC 102108 / NRRL B-24433 / ID139908</strain>
    </source>
</reference>
<keyword evidence="3" id="KW-1185">Reference proteome</keyword>
<evidence type="ECO:0000256" key="1">
    <source>
        <dbReference type="SAM" id="MobiDB-lite"/>
    </source>
</evidence>
<sequence length="60" mass="6498" precursor="true">MAISEGGTEDAHDDDVGQRYADKVNAPLSQETLEALRVGLASEEHARFRRAQLRDGLSGS</sequence>
<dbReference type="RefSeq" id="WP_012787173.1">
    <property type="nucleotide sequence ID" value="NC_013131.1"/>
</dbReference>
<dbReference type="STRING" id="479433.Caci_2971"/>
<dbReference type="KEGG" id="cai:Caci_2971"/>
<gene>
    <name evidence="2" type="ordered locus">Caci_2971</name>
</gene>
<proteinExistence type="predicted"/>
<feature type="region of interest" description="Disordered" evidence="1">
    <location>
        <begin position="1"/>
        <end position="27"/>
    </location>
</feature>
<evidence type="ECO:0000313" key="2">
    <source>
        <dbReference type="EMBL" id="ACU71880.1"/>
    </source>
</evidence>